<feature type="region of interest" description="Disordered" evidence="1">
    <location>
        <begin position="800"/>
        <end position="880"/>
    </location>
</feature>
<evidence type="ECO:0000256" key="1">
    <source>
        <dbReference type="SAM" id="MobiDB-lite"/>
    </source>
</evidence>
<feature type="region of interest" description="Disordered" evidence="1">
    <location>
        <begin position="1236"/>
        <end position="1389"/>
    </location>
</feature>
<feature type="region of interest" description="Disordered" evidence="1">
    <location>
        <begin position="347"/>
        <end position="381"/>
    </location>
</feature>
<feature type="compositionally biased region" description="Low complexity" evidence="1">
    <location>
        <begin position="1241"/>
        <end position="1285"/>
    </location>
</feature>
<dbReference type="OrthoDB" id="5376140at2759"/>
<proteinExistence type="predicted"/>
<feature type="region of interest" description="Disordered" evidence="1">
    <location>
        <begin position="717"/>
        <end position="746"/>
    </location>
</feature>
<feature type="region of interest" description="Disordered" evidence="1">
    <location>
        <begin position="1704"/>
        <end position="1746"/>
    </location>
</feature>
<dbReference type="Gene3D" id="2.170.270.10">
    <property type="entry name" value="SET domain"/>
    <property type="match status" value="1"/>
</dbReference>
<feature type="region of interest" description="Disordered" evidence="1">
    <location>
        <begin position="1119"/>
        <end position="1144"/>
    </location>
</feature>
<dbReference type="SUPFAM" id="SSF82199">
    <property type="entry name" value="SET domain"/>
    <property type="match status" value="1"/>
</dbReference>
<feature type="compositionally biased region" description="Low complexity" evidence="1">
    <location>
        <begin position="633"/>
        <end position="652"/>
    </location>
</feature>
<name>A0A835YB64_9CHLO</name>
<feature type="region of interest" description="Disordered" evidence="1">
    <location>
        <begin position="219"/>
        <end position="251"/>
    </location>
</feature>
<accession>A0A835YB64</accession>
<organism evidence="2 3">
    <name type="scientific">Edaphochlamys debaryana</name>
    <dbReference type="NCBI Taxonomy" id="47281"/>
    <lineage>
        <taxon>Eukaryota</taxon>
        <taxon>Viridiplantae</taxon>
        <taxon>Chlorophyta</taxon>
        <taxon>core chlorophytes</taxon>
        <taxon>Chlorophyceae</taxon>
        <taxon>CS clade</taxon>
        <taxon>Chlamydomonadales</taxon>
        <taxon>Chlamydomonadales incertae sedis</taxon>
        <taxon>Edaphochlamys</taxon>
    </lineage>
</organism>
<evidence type="ECO:0008006" key="4">
    <source>
        <dbReference type="Google" id="ProtNLM"/>
    </source>
</evidence>
<evidence type="ECO:0000313" key="3">
    <source>
        <dbReference type="Proteomes" id="UP000612055"/>
    </source>
</evidence>
<gene>
    <name evidence="2" type="ORF">HYH03_007387</name>
</gene>
<feature type="region of interest" description="Disordered" evidence="1">
    <location>
        <begin position="595"/>
        <end position="652"/>
    </location>
</feature>
<sequence length="1892" mass="191993">MGTPAQAMQGLASAAGGSLGGRRCGKVLTRSDLARMVVSAAMKAEGGVFRSLSSCLQGKRPLRLHFGPEEQHSVEVEFVVMRSSEHTMRLNAFSRLTRVLWLHEGDWVLFRPHSSGDPTHFDVEGWREGPGGRWQRLQPWGQRGQGVQGGTAGLGLPFEASEDGTAAVLASGGVPYHSPWDFGAAPAAPAPLWGFSPGTHALGTPSHHAGPRAMWALPGAQRGSLPASPVVSSPRWPSAPGAEPPPSPAMQSMLDVLFGADSCDSMPAAGHDAPASFPRPHCDPRQAAAAVRPSLPAGYGQLQREDASTEQQGDAAWELQRDAADQPDRRELALGAHLLLLLRGGSEGAGADSEDGPGSPAASTAARLSRTQPWTAASAPQAAVTAPFRRLSRQGAIGGAEAVNCSPHAAPFAMAMLPPQLAFPQHPLHAEGLGLPEQTYQAPGILAGWGGPDAPQVFSDVSPSGPEEADAAVPDAGAAGGGVKRRRRLRAGNQLPKYGWPWGARDAGAQQLFRGASAIQGEAAGSGPSPPWALPLYAHEYPPRIQACTAMPGGALASAADAGTDMGRIEWLPLGRPADAPVAMGHSPAVFASAARAPREGMPGAELRLPSPQPQPADLGAELCSSSSAQLPTAGSAASTKSGTAMAAQPSAAPAARASPAAVAEAAAPEGATGPRLCRFTLEVPVTAKMLRGGYLVAHSAFAADAGLELQPAAEAGTSPAAPLGLPLRLRDASSGEGAEDPSGGGDGGLLIDATLSVTPACPGRKAICKLLGLGGWMAYRGVAEGDQVHVSFKPPRDFTLTLRPASGQHGGGQHADEAVKQEDGHETDGIEAVTEESTEGGGDVDGGEGAESRRSPAAPPRPPPPQLQPVPRQPKAARLPDPLAGSLLAMAAPPERRAAKAARAAIAGGEGAGLPVAKARPAGRGAKLGAAELKGAAALGASGASAAPSPSKRSARSKQPTAVLSADADAVRVRVTTSTLGPYNSTGLPKALVEGFFGVSDPGRAEHLTRVPLSVRPAEGGTGAGGGCSPEPLEGVRLMAYHPQRLASATWRVVGLRSWLKALGAEPGDAVLWRRLPQSDQAGGGDGQRYSVQLERQEQQGTAMAAKTEEAAITAPSVGARTRANAESPGAPQPEPVMDGGAAAAASVPTAGRRKRRAVGAGENPAVVTLVATETADAGVEAPASSCATEARIPVTSTAAEAVMAQADDSAALRRSPPGPEVEEAPYSISLEPQQWQRHAASPGDAAASRSPDADAPGAGRASDRSVSAGAAGVGAPQTAAADAHISGKPLAKRRRTREDAADQTGAVPRLPSPAVETAEEAHLAQPASDARADGLGVGPGERALTAGAGSATERTPASMEPEQPEQGRHGDNAATPAANATAAGHVPASSVSHLHGCLQPGVPLPPLQPGELQLCGLTFHPDLAPSVRRTMQEWEASSLGDSAGLAALDPATQQISIPGVDEGAGGSEAAALATSTAFARHGLRRPILATRLARHLGINTHWDAPLPSGPLPLSPDLVAPGPDPERGGAGLFARAAIKPGGVLGVVGGYVMPGSEAEAYAARGLRQSEQLQQAVLARTEGNAGDADSAWGFLAGSFRLRLPGLGPAPCGADGCELSMLGYGNEAALVNDPRRNPRAWAPGNDVGDKEGAAALANCMVLPVSVRGLVLPVLVALRDIAPGEQLLRDYGAEWWRQLGDLWERPHSRSTASAAGPDARSPNGSAVTSALSALPPPPPSPGWERRGKRLEASDLRSGCLVLTTAMTGPGGVLAQLSGALLNMAPLQPSAAGADAEGSNDDNGGTGSSAKAAPGPRLMVRLELASAQGSGAAAGRQSLPVELNLTSEGGLRLRGLGALLMAMKAAPGDTLLLTPVAAGVAAGRAFRVELHRAQRG</sequence>
<feature type="compositionally biased region" description="Basic and acidic residues" evidence="1">
    <location>
        <begin position="815"/>
        <end position="829"/>
    </location>
</feature>
<protein>
    <recommendedName>
        <fullName evidence="4">SET domain-containing protein</fullName>
    </recommendedName>
</protein>
<feature type="region of interest" description="Disordered" evidence="1">
    <location>
        <begin position="268"/>
        <end position="290"/>
    </location>
</feature>
<dbReference type="InterPro" id="IPR046341">
    <property type="entry name" value="SET_dom_sf"/>
</dbReference>
<evidence type="ECO:0000313" key="2">
    <source>
        <dbReference type="EMBL" id="KAG2494329.1"/>
    </source>
</evidence>
<feature type="region of interest" description="Disordered" evidence="1">
    <location>
        <begin position="1786"/>
        <end position="1810"/>
    </location>
</feature>
<dbReference type="CDD" id="cd08161">
    <property type="entry name" value="SET"/>
    <property type="match status" value="1"/>
</dbReference>
<feature type="compositionally biased region" description="Low complexity" evidence="1">
    <location>
        <begin position="371"/>
        <end position="381"/>
    </location>
</feature>
<dbReference type="Proteomes" id="UP000612055">
    <property type="component" value="Unassembled WGS sequence"/>
</dbReference>
<feature type="region of interest" description="Disordered" evidence="1">
    <location>
        <begin position="943"/>
        <end position="964"/>
    </location>
</feature>
<feature type="region of interest" description="Disordered" evidence="1">
    <location>
        <begin position="461"/>
        <end position="484"/>
    </location>
</feature>
<dbReference type="EMBL" id="JAEHOE010000031">
    <property type="protein sequence ID" value="KAG2494329.1"/>
    <property type="molecule type" value="Genomic_DNA"/>
</dbReference>
<keyword evidence="3" id="KW-1185">Reference proteome</keyword>
<reference evidence="2" key="1">
    <citation type="journal article" date="2020" name="bioRxiv">
        <title>Comparative genomics of Chlamydomonas.</title>
        <authorList>
            <person name="Craig R.J."/>
            <person name="Hasan A.R."/>
            <person name="Ness R.W."/>
            <person name="Keightley P.D."/>
        </authorList>
    </citation>
    <scope>NUCLEOTIDE SEQUENCE</scope>
    <source>
        <strain evidence="2">CCAP 11/70</strain>
    </source>
</reference>
<comment type="caution">
    <text evidence="2">The sequence shown here is derived from an EMBL/GenBank/DDBJ whole genome shotgun (WGS) entry which is preliminary data.</text>
</comment>
<feature type="compositionally biased region" description="Low complexity" evidence="1">
    <location>
        <begin position="1374"/>
        <end position="1385"/>
    </location>
</feature>
<feature type="compositionally biased region" description="Low complexity" evidence="1">
    <location>
        <begin position="943"/>
        <end position="953"/>
    </location>
</feature>
<feature type="compositionally biased region" description="Pro residues" evidence="1">
    <location>
        <begin position="858"/>
        <end position="873"/>
    </location>
</feature>
<feature type="compositionally biased region" description="Gly residues" evidence="1">
    <location>
        <begin position="840"/>
        <end position="850"/>
    </location>
</feature>